<evidence type="ECO:0000313" key="8">
    <source>
        <dbReference type="Proteomes" id="UP000194841"/>
    </source>
</evidence>
<dbReference type="NCBIfam" id="NF003434">
    <property type="entry name" value="PRK04950.1"/>
    <property type="match status" value="1"/>
</dbReference>
<keyword evidence="1 4" id="KW-0963">Cytoplasm</keyword>
<comment type="subcellular location">
    <subcellularLocation>
        <location evidence="4">Cytoplasm</location>
    </subcellularLocation>
</comment>
<accession>A0A244CM63</accession>
<sequence length="217" mass="24576">MDTTNKLKDVTEVLGYLYKQFPNCFSEKDGIKPLKVGIFKDVAARIEGDETVSKTQVRQALRKYTSNWRYLEAVTKHEFRIDLDGNDCEKVEQEHIDHAVKALEESRAKFAQRKKQQRPKQDADKKSYKKKPHSSDTSASKGTKVGSSKTKQEKAPRRTGKMEALPADKIKVNELVKVKLGQALINGTITEINKEEIHVILATGMQVKIKADSLYSI</sequence>
<protein>
    <recommendedName>
        <fullName evidence="4">RNA chaperone ProQ</fullName>
    </recommendedName>
</protein>
<gene>
    <name evidence="4" type="primary">proQ</name>
    <name evidence="7" type="ORF">B1199_15010</name>
</gene>
<evidence type="ECO:0000256" key="1">
    <source>
        <dbReference type="ARBA" id="ARBA00022490"/>
    </source>
</evidence>
<dbReference type="GO" id="GO:0033592">
    <property type="term" value="F:RNA strand annealing activity"/>
    <property type="evidence" value="ECO:0007669"/>
    <property type="project" value="UniProtKB-UniRule"/>
</dbReference>
<feature type="domain" description="ProQ/FinO" evidence="6">
    <location>
        <begin position="5"/>
        <end position="119"/>
    </location>
</feature>
<comment type="function">
    <text evidence="4">RNA chaperone with significant RNA binding, RNA strand exchange and RNA duplexing activities.</text>
</comment>
<evidence type="ECO:0000256" key="3">
    <source>
        <dbReference type="ARBA" id="ARBA00023186"/>
    </source>
</evidence>
<reference evidence="7 8" key="1">
    <citation type="submission" date="2017-02" db="EMBL/GenBank/DDBJ databases">
        <title>Pseudoalteromonas ulvae TC14 Genome.</title>
        <authorList>
            <person name="Molmeret M."/>
        </authorList>
    </citation>
    <scope>NUCLEOTIDE SEQUENCE [LARGE SCALE GENOMIC DNA]</scope>
    <source>
        <strain evidence="7">TC14</strain>
    </source>
</reference>
<dbReference type="AlphaFoldDB" id="A0A244CM63"/>
<evidence type="ECO:0000259" key="6">
    <source>
        <dbReference type="SMART" id="SM00945"/>
    </source>
</evidence>
<evidence type="ECO:0000256" key="2">
    <source>
        <dbReference type="ARBA" id="ARBA00022884"/>
    </source>
</evidence>
<organism evidence="7 8">
    <name type="scientific">Pseudoalteromonas ulvae</name>
    <dbReference type="NCBI Taxonomy" id="107327"/>
    <lineage>
        <taxon>Bacteria</taxon>
        <taxon>Pseudomonadati</taxon>
        <taxon>Pseudomonadota</taxon>
        <taxon>Gammaproteobacteria</taxon>
        <taxon>Alteromonadales</taxon>
        <taxon>Pseudoalteromonadaceae</taxon>
        <taxon>Pseudoalteromonas</taxon>
    </lineage>
</organism>
<dbReference type="InterPro" id="IPR016103">
    <property type="entry name" value="ProQ/FinO"/>
</dbReference>
<dbReference type="PANTHER" id="PTHR38106:SF1">
    <property type="entry name" value="RNA CHAPERONE PROQ"/>
    <property type="match status" value="1"/>
</dbReference>
<dbReference type="GO" id="GO:0010608">
    <property type="term" value="P:post-transcriptional regulation of gene expression"/>
    <property type="evidence" value="ECO:0007669"/>
    <property type="project" value="InterPro"/>
</dbReference>
<dbReference type="GO" id="GO:0034057">
    <property type="term" value="F:RNA strand-exchange activity"/>
    <property type="evidence" value="ECO:0007669"/>
    <property type="project" value="UniProtKB-UniRule"/>
</dbReference>
<dbReference type="Proteomes" id="UP000194841">
    <property type="component" value="Unassembled WGS sequence"/>
</dbReference>
<dbReference type="InterPro" id="IPR035236">
    <property type="entry name" value="ProQ_C"/>
</dbReference>
<dbReference type="RefSeq" id="WP_086744937.1">
    <property type="nucleotide sequence ID" value="NZ_MWPV01000005.1"/>
</dbReference>
<dbReference type="InterPro" id="IPR023529">
    <property type="entry name" value="ProQ"/>
</dbReference>
<evidence type="ECO:0000256" key="4">
    <source>
        <dbReference type="HAMAP-Rule" id="MF_00749"/>
    </source>
</evidence>
<keyword evidence="2 4" id="KW-0694">RNA-binding</keyword>
<dbReference type="OrthoDB" id="8421419at2"/>
<evidence type="ECO:0000256" key="5">
    <source>
        <dbReference type="SAM" id="MobiDB-lite"/>
    </source>
</evidence>
<dbReference type="Pfam" id="PF17516">
    <property type="entry name" value="ProQ_C"/>
    <property type="match status" value="1"/>
</dbReference>
<dbReference type="Gene3D" id="1.10.1710.10">
    <property type="entry name" value="ProQ/FinO domain"/>
    <property type="match status" value="1"/>
</dbReference>
<dbReference type="InterPro" id="IPR036442">
    <property type="entry name" value="ProQ/FinO_sf"/>
</dbReference>
<dbReference type="EMBL" id="MWPV01000005">
    <property type="protein sequence ID" value="OUL56682.1"/>
    <property type="molecule type" value="Genomic_DNA"/>
</dbReference>
<dbReference type="PANTHER" id="PTHR38106">
    <property type="entry name" value="RNA CHAPERONE PROQ"/>
    <property type="match status" value="1"/>
</dbReference>
<dbReference type="HAMAP" id="MF_00749">
    <property type="entry name" value="ProQ"/>
    <property type="match status" value="1"/>
</dbReference>
<keyword evidence="3 4" id="KW-0143">Chaperone</keyword>
<comment type="similarity">
    <text evidence="4">Belongs to the ProQ family.</text>
</comment>
<dbReference type="SUPFAM" id="SSF48657">
    <property type="entry name" value="FinO-like"/>
    <property type="match status" value="1"/>
</dbReference>
<dbReference type="GO" id="GO:0005829">
    <property type="term" value="C:cytosol"/>
    <property type="evidence" value="ECO:0007669"/>
    <property type="project" value="TreeGrafter"/>
</dbReference>
<comment type="caution">
    <text evidence="7">The sequence shown here is derived from an EMBL/GenBank/DDBJ whole genome shotgun (WGS) entry which is preliminary data.</text>
</comment>
<keyword evidence="8" id="KW-1185">Reference proteome</keyword>
<dbReference type="Pfam" id="PF04352">
    <property type="entry name" value="ProQ"/>
    <property type="match status" value="1"/>
</dbReference>
<feature type="compositionally biased region" description="Low complexity" evidence="5">
    <location>
        <begin position="135"/>
        <end position="149"/>
    </location>
</feature>
<name>A0A244CM63_PSEDV</name>
<proteinExistence type="inferred from homology"/>
<evidence type="ECO:0000313" key="7">
    <source>
        <dbReference type="EMBL" id="OUL56682.1"/>
    </source>
</evidence>
<feature type="region of interest" description="Disordered" evidence="5">
    <location>
        <begin position="109"/>
        <end position="165"/>
    </location>
</feature>
<dbReference type="SMART" id="SM00945">
    <property type="entry name" value="ProQ"/>
    <property type="match status" value="1"/>
</dbReference>